<gene>
    <name evidence="1" type="ORF">LCGC14_0933750</name>
</gene>
<dbReference type="GO" id="GO:0016758">
    <property type="term" value="F:hexosyltransferase activity"/>
    <property type="evidence" value="ECO:0007669"/>
    <property type="project" value="TreeGrafter"/>
</dbReference>
<dbReference type="PANTHER" id="PTHR45947:SF3">
    <property type="entry name" value="SULFOQUINOVOSYL TRANSFERASE SQD2"/>
    <property type="match status" value="1"/>
</dbReference>
<feature type="non-terminal residue" evidence="1">
    <location>
        <position position="1"/>
    </location>
</feature>
<dbReference type="PANTHER" id="PTHR45947">
    <property type="entry name" value="SULFOQUINOVOSYL TRANSFERASE SQD2"/>
    <property type="match status" value="1"/>
</dbReference>
<organism evidence="1">
    <name type="scientific">marine sediment metagenome</name>
    <dbReference type="NCBI Taxonomy" id="412755"/>
    <lineage>
        <taxon>unclassified sequences</taxon>
        <taxon>metagenomes</taxon>
        <taxon>ecological metagenomes</taxon>
    </lineage>
</organism>
<evidence type="ECO:0000313" key="1">
    <source>
        <dbReference type="EMBL" id="KKN20624.1"/>
    </source>
</evidence>
<sequence>LAEARSGILDYAREYSHAIWHWFRLAKIVWQRCPFDVIQGCNPPDLIFILALRYRWQGVRYMFDHHDVCPELLVAKFGKRSIVYWLMRLLERLSFAVASVSIATNESFRKIAITRGGKSESDVFIVRSAPNIDHFIPAEGEHFYRKKAKTVLGYVGVIGVQEGMEMLVSAASHLIRAHRQTDVHFVIIGFGSALDSMIRQVSDLKLTEYFTFTGALYQTDLIAALNAIDIGLACDPKNPMNDMSTMNKVMEYMALGKPVVQFDLVEGRVSAGSASLYATLNDPTDFADKINLLVNDRDLRGTMGAEGRRRMLNELSWTYSEPHLLAAYARIFSKLKS</sequence>
<reference evidence="1" key="1">
    <citation type="journal article" date="2015" name="Nature">
        <title>Complex archaea that bridge the gap between prokaryotes and eukaryotes.</title>
        <authorList>
            <person name="Spang A."/>
            <person name="Saw J.H."/>
            <person name="Jorgensen S.L."/>
            <person name="Zaremba-Niedzwiedzka K."/>
            <person name="Martijn J."/>
            <person name="Lind A.E."/>
            <person name="van Eijk R."/>
            <person name="Schleper C."/>
            <person name="Guy L."/>
            <person name="Ettema T.J."/>
        </authorList>
    </citation>
    <scope>NUCLEOTIDE SEQUENCE</scope>
</reference>
<evidence type="ECO:0008006" key="2">
    <source>
        <dbReference type="Google" id="ProtNLM"/>
    </source>
</evidence>
<accession>A0A0F9NRS6</accession>
<comment type="caution">
    <text evidence="1">The sequence shown here is derived from an EMBL/GenBank/DDBJ whole genome shotgun (WGS) entry which is preliminary data.</text>
</comment>
<dbReference type="AlphaFoldDB" id="A0A0F9NRS6"/>
<dbReference type="Pfam" id="PF13692">
    <property type="entry name" value="Glyco_trans_1_4"/>
    <property type="match status" value="1"/>
</dbReference>
<dbReference type="SUPFAM" id="SSF53756">
    <property type="entry name" value="UDP-Glycosyltransferase/glycogen phosphorylase"/>
    <property type="match status" value="1"/>
</dbReference>
<dbReference type="CDD" id="cd03794">
    <property type="entry name" value="GT4_WbuB-like"/>
    <property type="match status" value="1"/>
</dbReference>
<proteinExistence type="predicted"/>
<dbReference type="Gene3D" id="3.40.50.2000">
    <property type="entry name" value="Glycogen Phosphorylase B"/>
    <property type="match status" value="2"/>
</dbReference>
<dbReference type="InterPro" id="IPR050194">
    <property type="entry name" value="Glycosyltransferase_grp1"/>
</dbReference>
<dbReference type="EMBL" id="LAZR01003224">
    <property type="protein sequence ID" value="KKN20624.1"/>
    <property type="molecule type" value="Genomic_DNA"/>
</dbReference>
<protein>
    <recommendedName>
        <fullName evidence="2">Glycosyltransferase subfamily 4-like N-terminal domain-containing protein</fullName>
    </recommendedName>
</protein>
<name>A0A0F9NRS6_9ZZZZ</name>